<organism evidence="1 2">
    <name type="scientific">Candidatus Faecalibacterium intestinavium</name>
    <dbReference type="NCBI Taxonomy" id="2838580"/>
    <lineage>
        <taxon>Bacteria</taxon>
        <taxon>Bacillati</taxon>
        <taxon>Bacillota</taxon>
        <taxon>Clostridia</taxon>
        <taxon>Eubacteriales</taxon>
        <taxon>Oscillospiraceae</taxon>
        <taxon>Faecalibacterium</taxon>
    </lineage>
</organism>
<reference evidence="1" key="2">
    <citation type="submission" date="2021-04" db="EMBL/GenBank/DDBJ databases">
        <authorList>
            <person name="Gilroy R."/>
        </authorList>
    </citation>
    <scope>NUCLEOTIDE SEQUENCE</scope>
    <source>
        <strain evidence="1">742</strain>
    </source>
</reference>
<dbReference type="InterPro" id="IPR010064">
    <property type="entry name" value="HK97-gp10_tail"/>
</dbReference>
<evidence type="ECO:0000313" key="1">
    <source>
        <dbReference type="EMBL" id="MBU3820313.1"/>
    </source>
</evidence>
<dbReference type="Proteomes" id="UP000824178">
    <property type="component" value="Unassembled WGS sequence"/>
</dbReference>
<comment type="caution">
    <text evidence="1">The sequence shown here is derived from an EMBL/GenBank/DDBJ whole genome shotgun (WGS) entry which is preliminary data.</text>
</comment>
<dbReference type="Pfam" id="PF04883">
    <property type="entry name" value="HK97-gp10_like"/>
    <property type="match status" value="1"/>
</dbReference>
<protein>
    <submittedName>
        <fullName evidence="1">HK97 gp10 family phage protein</fullName>
    </submittedName>
</protein>
<gene>
    <name evidence="1" type="ORF">H9864_08115</name>
</gene>
<reference evidence="1" key="1">
    <citation type="journal article" date="2021" name="PeerJ">
        <title>Extensive microbial diversity within the chicken gut microbiome revealed by metagenomics and culture.</title>
        <authorList>
            <person name="Gilroy R."/>
            <person name="Ravi A."/>
            <person name="Getino M."/>
            <person name="Pursley I."/>
            <person name="Horton D.L."/>
            <person name="Alikhan N.F."/>
            <person name="Baker D."/>
            <person name="Gharbi K."/>
            <person name="Hall N."/>
            <person name="Watson M."/>
            <person name="Adriaenssens E.M."/>
            <person name="Foster-Nyarko E."/>
            <person name="Jarju S."/>
            <person name="Secka A."/>
            <person name="Antonio M."/>
            <person name="Oren A."/>
            <person name="Chaudhuri R.R."/>
            <person name="La Ragione R."/>
            <person name="Hildebrand F."/>
            <person name="Pallen M.J."/>
        </authorList>
    </citation>
    <scope>NUCLEOTIDE SEQUENCE</scope>
    <source>
        <strain evidence="1">742</strain>
    </source>
</reference>
<dbReference type="AlphaFoldDB" id="A0A9E2NR58"/>
<dbReference type="EMBL" id="JAHLFH010000172">
    <property type="protein sequence ID" value="MBU3820313.1"/>
    <property type="molecule type" value="Genomic_DNA"/>
</dbReference>
<sequence>MARWGKCDFAQLQGLEARLTQLEQAELDRFFRAAAQDLAARLLAKAVKRTPVGAPPRLEGPKAGEIRSEYWAGYQGGALRQGWTVLPIEKKGGAYQITVTNNLLYASYVEYGHRQTPGRYVPALGKRLKAAWVPGRYMMTISAQELERLAPALLEKRLHQFLRGCFDAG</sequence>
<accession>A0A9E2NR58</accession>
<proteinExistence type="predicted"/>
<evidence type="ECO:0000313" key="2">
    <source>
        <dbReference type="Proteomes" id="UP000824178"/>
    </source>
</evidence>
<name>A0A9E2NR58_9FIRM</name>